<dbReference type="GeneID" id="80349996"/>
<sequence>MRLISLLMFVWLIVGVVAAGQRGYFTQMSQSCGDFGTIALNVLAGPLNYLGVDPKVTECTLPEPSSTPS</sequence>
<dbReference type="KEGG" id="nwl:NWFMUON74_55580"/>
<reference evidence="1 2" key="1">
    <citation type="submission" date="2020-08" db="EMBL/GenBank/DDBJ databases">
        <title>Genome Sequencing of Nocardia wallacei strain FMUON74 and assembly.</title>
        <authorList>
            <person name="Toyokawa M."/>
            <person name="Uesaka K."/>
        </authorList>
    </citation>
    <scope>NUCLEOTIDE SEQUENCE [LARGE SCALE GENOMIC DNA]</scope>
    <source>
        <strain evidence="1 2">FMUON74</strain>
    </source>
</reference>
<dbReference type="EMBL" id="AP023396">
    <property type="protein sequence ID" value="BCK57786.1"/>
    <property type="molecule type" value="Genomic_DNA"/>
</dbReference>
<keyword evidence="2" id="KW-1185">Reference proteome</keyword>
<dbReference type="RefSeq" id="WP_187684646.1">
    <property type="nucleotide sequence ID" value="NZ_AP023396.1"/>
</dbReference>
<organism evidence="1 2">
    <name type="scientific">Nocardia wallacei</name>
    <dbReference type="NCBI Taxonomy" id="480035"/>
    <lineage>
        <taxon>Bacteria</taxon>
        <taxon>Bacillati</taxon>
        <taxon>Actinomycetota</taxon>
        <taxon>Actinomycetes</taxon>
        <taxon>Mycobacteriales</taxon>
        <taxon>Nocardiaceae</taxon>
        <taxon>Nocardia</taxon>
    </lineage>
</organism>
<protein>
    <submittedName>
        <fullName evidence="1">Uncharacterized protein</fullName>
    </submittedName>
</protein>
<accession>A0A7G1KTA2</accession>
<evidence type="ECO:0000313" key="2">
    <source>
        <dbReference type="Proteomes" id="UP000516173"/>
    </source>
</evidence>
<dbReference type="Proteomes" id="UP000516173">
    <property type="component" value="Chromosome"/>
</dbReference>
<gene>
    <name evidence="1" type="ORF">NWFMUON74_55580</name>
</gene>
<proteinExistence type="predicted"/>
<dbReference type="AlphaFoldDB" id="A0A7G1KTA2"/>
<evidence type="ECO:0000313" key="1">
    <source>
        <dbReference type="EMBL" id="BCK57786.1"/>
    </source>
</evidence>
<name>A0A7G1KTA2_9NOCA</name>